<dbReference type="EMBL" id="FXXI01000001">
    <property type="protein sequence ID" value="SMR98935.1"/>
    <property type="molecule type" value="Genomic_DNA"/>
</dbReference>
<evidence type="ECO:0000256" key="4">
    <source>
        <dbReference type="ARBA" id="ARBA00022989"/>
    </source>
</evidence>
<feature type="transmembrane region" description="Helical" evidence="6">
    <location>
        <begin position="80"/>
        <end position="104"/>
    </location>
</feature>
<feature type="transmembrane region" description="Helical" evidence="6">
    <location>
        <begin position="110"/>
        <end position="130"/>
    </location>
</feature>
<evidence type="ECO:0000256" key="3">
    <source>
        <dbReference type="ARBA" id="ARBA00022692"/>
    </source>
</evidence>
<feature type="domain" description="GtrA/DPMS transmembrane" evidence="7">
    <location>
        <begin position="23"/>
        <end position="132"/>
    </location>
</feature>
<dbReference type="OrthoDB" id="7060875at2"/>
<dbReference type="AlphaFoldDB" id="A0A1Y6IMQ2"/>
<keyword evidence="3 6" id="KW-0812">Transmembrane</keyword>
<dbReference type="EMBL" id="JAWRCO010000001">
    <property type="protein sequence ID" value="MDW6004266.1"/>
    <property type="molecule type" value="Genomic_DNA"/>
</dbReference>
<name>A0A1Y6IMQ2_9VIBR</name>
<keyword evidence="11" id="KW-1185">Reference proteome</keyword>
<dbReference type="PANTHER" id="PTHR38459:SF1">
    <property type="entry name" value="PROPHAGE BACTOPRENOL-LINKED GLUCOSE TRANSLOCASE HOMOLOG"/>
    <property type="match status" value="1"/>
</dbReference>
<dbReference type="RefSeq" id="WP_087479015.1">
    <property type="nucleotide sequence ID" value="NZ_AP024883.1"/>
</dbReference>
<evidence type="ECO:0000313" key="9">
    <source>
        <dbReference type="EMBL" id="SMR98935.1"/>
    </source>
</evidence>
<sequence>MNPSKNALWQNSLFDAEFRQKIRFALAGLINTGTSYITFVILYWLSEHYIPASILSYLIGMVFSFILNRRFVFKSAARSGQLLPFCLVNLSSLACSTGMLYLLVDGLEMFVYLAQVIAICTSMIINYLGYRAVFSHRRKNDE</sequence>
<dbReference type="Proteomes" id="UP001283366">
    <property type="component" value="Unassembled WGS sequence"/>
</dbReference>
<evidence type="ECO:0000259" key="7">
    <source>
        <dbReference type="Pfam" id="PF04138"/>
    </source>
</evidence>
<evidence type="ECO:0000256" key="5">
    <source>
        <dbReference type="ARBA" id="ARBA00023136"/>
    </source>
</evidence>
<reference evidence="9 10" key="1">
    <citation type="submission" date="2017-05" db="EMBL/GenBank/DDBJ databases">
        <authorList>
            <person name="Song R."/>
            <person name="Chenine A.L."/>
            <person name="Ruprecht R.M."/>
        </authorList>
    </citation>
    <scope>NUCLEOTIDE SEQUENCE [LARGE SCALE GENOMIC DNA]</scope>
    <source>
        <strain evidence="9 10">CECT 7927</strain>
    </source>
</reference>
<evidence type="ECO:0000313" key="8">
    <source>
        <dbReference type="EMBL" id="MDW6004266.1"/>
    </source>
</evidence>
<evidence type="ECO:0000256" key="2">
    <source>
        <dbReference type="ARBA" id="ARBA00009399"/>
    </source>
</evidence>
<evidence type="ECO:0000313" key="11">
    <source>
        <dbReference type="Proteomes" id="UP001283366"/>
    </source>
</evidence>
<comment type="subcellular location">
    <subcellularLocation>
        <location evidence="1">Membrane</location>
        <topology evidence="1">Multi-pass membrane protein</topology>
    </subcellularLocation>
</comment>
<evidence type="ECO:0000256" key="6">
    <source>
        <dbReference type="SAM" id="Phobius"/>
    </source>
</evidence>
<evidence type="ECO:0000256" key="1">
    <source>
        <dbReference type="ARBA" id="ARBA00004141"/>
    </source>
</evidence>
<keyword evidence="4 6" id="KW-1133">Transmembrane helix</keyword>
<dbReference type="InterPro" id="IPR051401">
    <property type="entry name" value="GtrA_CellWall_Glycosyl"/>
</dbReference>
<keyword evidence="5 6" id="KW-0472">Membrane</keyword>
<gene>
    <name evidence="8" type="ORF">SBX37_15530</name>
    <name evidence="9" type="ORF">VIM7927_00151</name>
</gene>
<organism evidence="9 10">
    <name type="scientific">Vibrio mangrovi</name>
    <dbReference type="NCBI Taxonomy" id="474394"/>
    <lineage>
        <taxon>Bacteria</taxon>
        <taxon>Pseudomonadati</taxon>
        <taxon>Pseudomonadota</taxon>
        <taxon>Gammaproteobacteria</taxon>
        <taxon>Vibrionales</taxon>
        <taxon>Vibrionaceae</taxon>
        <taxon>Vibrio</taxon>
    </lineage>
</organism>
<dbReference type="InterPro" id="IPR007267">
    <property type="entry name" value="GtrA_DPMS_TM"/>
</dbReference>
<protein>
    <submittedName>
        <fullName evidence="8">GtrA family protein</fullName>
    </submittedName>
    <submittedName>
        <fullName evidence="9">GtrA-like protein</fullName>
    </submittedName>
</protein>
<proteinExistence type="inferred from homology"/>
<reference evidence="8 11" key="2">
    <citation type="submission" date="2023-11" db="EMBL/GenBank/DDBJ databases">
        <title>Plant-associative lifestyle of Vibrio porteresiae and its evolutionary dynamics.</title>
        <authorList>
            <person name="Rameshkumar N."/>
            <person name="Kirti K."/>
        </authorList>
    </citation>
    <scope>NUCLEOTIDE SEQUENCE [LARGE SCALE GENOMIC DNA]</scope>
    <source>
        <strain evidence="8 11">MSSRF38</strain>
    </source>
</reference>
<dbReference type="Proteomes" id="UP000196125">
    <property type="component" value="Unassembled WGS sequence"/>
</dbReference>
<dbReference type="Pfam" id="PF04138">
    <property type="entry name" value="GtrA_DPMS_TM"/>
    <property type="match status" value="1"/>
</dbReference>
<dbReference type="PANTHER" id="PTHR38459">
    <property type="entry name" value="PROPHAGE BACTOPRENOL-LINKED GLUCOSE TRANSLOCASE HOMOLOG"/>
    <property type="match status" value="1"/>
</dbReference>
<dbReference type="GO" id="GO:0005886">
    <property type="term" value="C:plasma membrane"/>
    <property type="evidence" value="ECO:0007669"/>
    <property type="project" value="TreeGrafter"/>
</dbReference>
<evidence type="ECO:0000313" key="10">
    <source>
        <dbReference type="Proteomes" id="UP000196125"/>
    </source>
</evidence>
<accession>A0A1Y6IMQ2</accession>
<feature type="transmembrane region" description="Helical" evidence="6">
    <location>
        <begin position="50"/>
        <end position="68"/>
    </location>
</feature>
<feature type="transmembrane region" description="Helical" evidence="6">
    <location>
        <begin position="24"/>
        <end position="44"/>
    </location>
</feature>
<comment type="similarity">
    <text evidence="2">Belongs to the GtrA family.</text>
</comment>
<dbReference type="GO" id="GO:0000271">
    <property type="term" value="P:polysaccharide biosynthetic process"/>
    <property type="evidence" value="ECO:0007669"/>
    <property type="project" value="InterPro"/>
</dbReference>